<protein>
    <recommendedName>
        <fullName evidence="1">Helicase-associated domain-containing protein</fullName>
    </recommendedName>
</protein>
<dbReference type="OrthoDB" id="6103986at2759"/>
<dbReference type="Proteomes" id="UP000708208">
    <property type="component" value="Unassembled WGS sequence"/>
</dbReference>
<dbReference type="PANTHER" id="PTHR18934">
    <property type="entry name" value="ATP-DEPENDENT RNA HELICASE"/>
    <property type="match status" value="1"/>
</dbReference>
<reference evidence="2" key="1">
    <citation type="submission" date="2021-06" db="EMBL/GenBank/DDBJ databases">
        <authorList>
            <person name="Hodson N. C."/>
            <person name="Mongue J. A."/>
            <person name="Jaron S. K."/>
        </authorList>
    </citation>
    <scope>NUCLEOTIDE SEQUENCE</scope>
</reference>
<name>A0A8J2LI96_9HEXA</name>
<gene>
    <name evidence="2" type="ORF">AFUS01_LOCUS42030</name>
</gene>
<dbReference type="SMART" id="SM00847">
    <property type="entry name" value="HA2"/>
    <property type="match status" value="1"/>
</dbReference>
<dbReference type="InterPro" id="IPR007502">
    <property type="entry name" value="Helicase-assoc_dom"/>
</dbReference>
<dbReference type="GO" id="GO:0003723">
    <property type="term" value="F:RNA binding"/>
    <property type="evidence" value="ECO:0007669"/>
    <property type="project" value="TreeGrafter"/>
</dbReference>
<dbReference type="InterPro" id="IPR011709">
    <property type="entry name" value="DEAD-box_helicase_OB_fold"/>
</dbReference>
<evidence type="ECO:0000313" key="3">
    <source>
        <dbReference type="Proteomes" id="UP000708208"/>
    </source>
</evidence>
<evidence type="ECO:0000313" key="2">
    <source>
        <dbReference type="EMBL" id="CAG7832343.1"/>
    </source>
</evidence>
<feature type="domain" description="Helicase-associated" evidence="1">
    <location>
        <begin position="27"/>
        <end position="120"/>
    </location>
</feature>
<comment type="caution">
    <text evidence="2">The sequence shown here is derived from an EMBL/GenBank/DDBJ whole genome shotgun (WGS) entry which is preliminary data.</text>
</comment>
<accession>A0A8J2LI96</accession>
<dbReference type="Pfam" id="PF21010">
    <property type="entry name" value="HA2_C"/>
    <property type="match status" value="1"/>
</dbReference>
<dbReference type="AlphaFoldDB" id="A0A8J2LI96"/>
<organism evidence="2 3">
    <name type="scientific">Allacma fusca</name>
    <dbReference type="NCBI Taxonomy" id="39272"/>
    <lineage>
        <taxon>Eukaryota</taxon>
        <taxon>Metazoa</taxon>
        <taxon>Ecdysozoa</taxon>
        <taxon>Arthropoda</taxon>
        <taxon>Hexapoda</taxon>
        <taxon>Collembola</taxon>
        <taxon>Symphypleona</taxon>
        <taxon>Sminthuridae</taxon>
        <taxon>Allacma</taxon>
    </lineage>
</organism>
<keyword evidence="3" id="KW-1185">Reference proteome</keyword>
<proteinExistence type="predicted"/>
<sequence>ALLGDGVSVEAFFEYLPTPPPSSEVKKAIDTLKLIGAMHEDEKLSDLGMHLLDFAIDPKWAKALLYAVVFKCLDPILTVAAYMSYNDAFISQSHPQFRLVATTRKLELAGETFSDHMAILKAFQKWESEKATHAKNAQEFCDHNFISASTLDVVYGIRARLLGQLRASGFIRNKGIHNVKDVNVNSNNWAVVKAVLTVALYPNICTVNRVGRFVFDRENPEMYFHQSSILSSQNYDFLKNLPSDWVVYNEKVKLLNKIWIKGCTVVNTATVALLAGDLSPRSSVTSLVTPLVHGTGFTFSEIDRRACSPHESKVCFSVDDWIRMFSFDPAIIGLFTLRDRIREIVLSRLKRPELFPSKVDLEVIDTMVRVLTIEDARVGLKQSSVGQWPKLVAGDLLSVPRSGFAAE</sequence>
<dbReference type="GO" id="GO:0004386">
    <property type="term" value="F:helicase activity"/>
    <property type="evidence" value="ECO:0007669"/>
    <property type="project" value="TreeGrafter"/>
</dbReference>
<dbReference type="PANTHER" id="PTHR18934:SF213">
    <property type="entry name" value="3'-5' RNA HELICASE YTHDC2"/>
    <property type="match status" value="1"/>
</dbReference>
<feature type="non-terminal residue" evidence="2">
    <location>
        <position position="1"/>
    </location>
</feature>
<dbReference type="EMBL" id="CAJVCH010564539">
    <property type="protein sequence ID" value="CAG7832343.1"/>
    <property type="molecule type" value="Genomic_DNA"/>
</dbReference>
<dbReference type="Pfam" id="PF07717">
    <property type="entry name" value="OB_NTP_bind"/>
    <property type="match status" value="1"/>
</dbReference>
<evidence type="ECO:0000259" key="1">
    <source>
        <dbReference type="SMART" id="SM00847"/>
    </source>
</evidence>